<proteinExistence type="inferred from homology"/>
<dbReference type="OrthoDB" id="9786833at2"/>
<dbReference type="Proteomes" id="UP000032680">
    <property type="component" value="Unassembled WGS sequence"/>
</dbReference>
<dbReference type="Pfam" id="PF13458">
    <property type="entry name" value="Peripla_BP_6"/>
    <property type="match status" value="1"/>
</dbReference>
<dbReference type="AlphaFoldDB" id="A0A0D6P6F2"/>
<keyword evidence="4" id="KW-0675">Receptor</keyword>
<dbReference type="PANTHER" id="PTHR47151">
    <property type="entry name" value="LEU/ILE/VAL-BINDING ABC TRANSPORTER SUBUNIT"/>
    <property type="match status" value="1"/>
</dbReference>
<evidence type="ECO:0000256" key="1">
    <source>
        <dbReference type="ARBA" id="ARBA00010062"/>
    </source>
</evidence>
<accession>A0A0D6P6F2</accession>
<organism evidence="4 5">
    <name type="scientific">Acidisphaera rubrifaciens HS-AP3</name>
    <dbReference type="NCBI Taxonomy" id="1231350"/>
    <lineage>
        <taxon>Bacteria</taxon>
        <taxon>Pseudomonadati</taxon>
        <taxon>Pseudomonadota</taxon>
        <taxon>Alphaproteobacteria</taxon>
        <taxon>Acetobacterales</taxon>
        <taxon>Acetobacteraceae</taxon>
        <taxon>Acidisphaera</taxon>
    </lineage>
</organism>
<name>A0A0D6P6F2_9PROT</name>
<sequence length="412" mass="43469">MRDAGLTRRHVGRLAAATVAGLAVTRRARAATQVVRVGIDLSLTGGDAESAVRIKYGAQLALDEANATLDGVRIEAATYDDGTATAGQYDPAQAATNARRMVGDDAMIAAIGPQMSGAAKAMAPILSRGGLAIITPAATNPDLTDPRYAPLYRPGGKTVFFRTVTTDAYQGPDLANYFAETLKVRALYVLDDSGAFGVGLADAFQRRASVKGMRVLGRDRLDPKAADYAAVLTKIKALGPDALYYGGVLMAGVKLVKQCHEILPGLVRGGGDGLVGPEMLTGAGFPAAEGWYATIASPHLADDPRARDFARRYRARFGIVPDDYAITSYDAGLVIADAIRRVHAADGGVTRAAVRDAIQAAKVDTLQGTVSFDANGDLRDRTVSIFQVRRDPTKPLDSVLDQYRYVGVAPTS</sequence>
<reference evidence="4 5" key="1">
    <citation type="submission" date="2012-11" db="EMBL/GenBank/DDBJ databases">
        <title>Whole genome sequence of Acidisphaera rubrifaciens HS-AP3.</title>
        <authorList>
            <person name="Azuma Y."/>
            <person name="Higashiura N."/>
            <person name="Hirakawa H."/>
            <person name="Matsushita K."/>
        </authorList>
    </citation>
    <scope>NUCLEOTIDE SEQUENCE [LARGE SCALE GENOMIC DNA]</scope>
    <source>
        <strain evidence="4 5">HS-AP3</strain>
    </source>
</reference>
<keyword evidence="2" id="KW-0732">Signal</keyword>
<dbReference type="InterPro" id="IPR028082">
    <property type="entry name" value="Peripla_BP_I"/>
</dbReference>
<evidence type="ECO:0000256" key="2">
    <source>
        <dbReference type="ARBA" id="ARBA00022729"/>
    </source>
</evidence>
<dbReference type="PANTHER" id="PTHR47151:SF2">
    <property type="entry name" value="AMINO ACID BINDING PROTEIN"/>
    <property type="match status" value="1"/>
</dbReference>
<dbReference type="Gene3D" id="3.40.50.2300">
    <property type="match status" value="2"/>
</dbReference>
<dbReference type="EMBL" id="BANB01000191">
    <property type="protein sequence ID" value="GAN76921.1"/>
    <property type="molecule type" value="Genomic_DNA"/>
</dbReference>
<dbReference type="InterPro" id="IPR006311">
    <property type="entry name" value="TAT_signal"/>
</dbReference>
<evidence type="ECO:0000259" key="3">
    <source>
        <dbReference type="Pfam" id="PF13458"/>
    </source>
</evidence>
<evidence type="ECO:0000313" key="5">
    <source>
        <dbReference type="Proteomes" id="UP000032680"/>
    </source>
</evidence>
<comment type="similarity">
    <text evidence="1">Belongs to the leucine-binding protein family.</text>
</comment>
<gene>
    <name evidence="4" type="ORF">Asru_0191_03</name>
</gene>
<dbReference type="CDD" id="cd06342">
    <property type="entry name" value="PBP1_ABC_LIVBP-like"/>
    <property type="match status" value="1"/>
</dbReference>
<dbReference type="PROSITE" id="PS51318">
    <property type="entry name" value="TAT"/>
    <property type="match status" value="1"/>
</dbReference>
<protein>
    <submittedName>
        <fullName evidence="4">Extracellular ligand-binding receptor</fullName>
    </submittedName>
</protein>
<dbReference type="InterPro" id="IPR028081">
    <property type="entry name" value="Leu-bd"/>
</dbReference>
<feature type="domain" description="Leucine-binding protein" evidence="3">
    <location>
        <begin position="35"/>
        <end position="389"/>
    </location>
</feature>
<comment type="caution">
    <text evidence="4">The sequence shown here is derived from an EMBL/GenBank/DDBJ whole genome shotgun (WGS) entry which is preliminary data.</text>
</comment>
<dbReference type="RefSeq" id="WP_048860841.1">
    <property type="nucleotide sequence ID" value="NZ_BANB01000191.1"/>
</dbReference>
<evidence type="ECO:0000313" key="4">
    <source>
        <dbReference type="EMBL" id="GAN76921.1"/>
    </source>
</evidence>
<dbReference type="SUPFAM" id="SSF53822">
    <property type="entry name" value="Periplasmic binding protein-like I"/>
    <property type="match status" value="1"/>
</dbReference>
<keyword evidence="5" id="KW-1185">Reference proteome</keyword>